<dbReference type="PANTHER" id="PTHR30348">
    <property type="entry name" value="UNCHARACTERIZED PROTEIN YECE"/>
    <property type="match status" value="1"/>
</dbReference>
<dbReference type="OrthoDB" id="9780310at2"/>
<proteinExistence type="predicted"/>
<gene>
    <name evidence="1" type="ORF">SAMN04487775_101255</name>
</gene>
<organism evidence="1 2">
    <name type="scientific">Treponema bryantii</name>
    <dbReference type="NCBI Taxonomy" id="163"/>
    <lineage>
        <taxon>Bacteria</taxon>
        <taxon>Pseudomonadati</taxon>
        <taxon>Spirochaetota</taxon>
        <taxon>Spirochaetia</taxon>
        <taxon>Spirochaetales</taxon>
        <taxon>Treponemataceae</taxon>
        <taxon>Treponema</taxon>
    </lineage>
</organism>
<reference evidence="2" key="1">
    <citation type="submission" date="2016-10" db="EMBL/GenBank/DDBJ databases">
        <authorList>
            <person name="Varghese N."/>
            <person name="Submissions S."/>
        </authorList>
    </citation>
    <scope>NUCLEOTIDE SEQUENCE [LARGE SCALE GENOMIC DNA]</scope>
    <source>
        <strain evidence="2">XBD1002</strain>
    </source>
</reference>
<sequence>MSNILIGTSGYDYPEWKGVFYPPEVKRADFLSYYATQFNAVELNNPFYNMPTAERLFSFYERSDGKLNFSIKANRLLTHEITPLWKNAADDFKQALHPIFEKDKLCAVLFQFPQSFHYTNDNRIYLAKLIEAFIGFPVIIEFRHKEWIRESVFAGLMERKVSLAFCDMPELKYLPAAQVESTVFLGPNAYIRFHGRNADAWYAASTPNTANLADSAPQQNGSARYDYKYSTEELEKFLPVIQAAVNEGRKTQIFFNNHPKGNGAENARQLKEMIQMNNIN</sequence>
<keyword evidence="2" id="KW-1185">Reference proteome</keyword>
<evidence type="ECO:0000313" key="1">
    <source>
        <dbReference type="EMBL" id="SFI41982.1"/>
    </source>
</evidence>
<dbReference type="InterPro" id="IPR002763">
    <property type="entry name" value="DUF72"/>
</dbReference>
<dbReference type="SUPFAM" id="SSF117396">
    <property type="entry name" value="TM1631-like"/>
    <property type="match status" value="1"/>
</dbReference>
<dbReference type="Pfam" id="PF01904">
    <property type="entry name" value="DUF72"/>
    <property type="match status" value="1"/>
</dbReference>
<dbReference type="AlphaFoldDB" id="A0A1I3I255"/>
<dbReference type="InterPro" id="IPR036520">
    <property type="entry name" value="UPF0759_sf"/>
</dbReference>
<dbReference type="Gene3D" id="3.20.20.410">
    <property type="entry name" value="Protein of unknown function UPF0759"/>
    <property type="match status" value="1"/>
</dbReference>
<dbReference type="RefSeq" id="WP_074929868.1">
    <property type="nucleotide sequence ID" value="NZ_FORI01000001.1"/>
</dbReference>
<name>A0A1I3I255_9SPIR</name>
<dbReference type="PANTHER" id="PTHR30348:SF13">
    <property type="entry name" value="UPF0759 PROTEIN YUNF"/>
    <property type="match status" value="1"/>
</dbReference>
<evidence type="ECO:0000313" key="2">
    <source>
        <dbReference type="Proteomes" id="UP000182737"/>
    </source>
</evidence>
<dbReference type="EMBL" id="FORI01000001">
    <property type="protein sequence ID" value="SFI41982.1"/>
    <property type="molecule type" value="Genomic_DNA"/>
</dbReference>
<dbReference type="Proteomes" id="UP000182737">
    <property type="component" value="Unassembled WGS sequence"/>
</dbReference>
<protein>
    <submittedName>
        <fullName evidence="1">Uncharacterized conserved protein YecE, DUF72 family</fullName>
    </submittedName>
</protein>
<accession>A0A1I3I255</accession>